<proteinExistence type="inferred from homology"/>
<accession>A0A919S9P0</accession>
<dbReference type="EMBL" id="BOQP01000004">
    <property type="protein sequence ID" value="GIM67738.1"/>
    <property type="molecule type" value="Genomic_DNA"/>
</dbReference>
<sequence length="275" mass="28657">MRRGRPPGAAFPEVRTGGCGCHAALMTRLDSKTFLVTGGGSGMGLATARRLLDSGANVVLAGRSESRLETAAKDLNGGDRVLTVATDVASLGALDALIGATRERFNHLDGVFANAGTAAFSRSADVSEADFDTVVGVNFKGVYFTVAKALPILVDGGSVVLNGSWLTHRGMGFTSLYAATKAAVVNLARTLAADLADRRIRVNVVSPGYVVTDMFNAISDTEEAREFCRQQVVLGRLGQPADIADAVAFLLSDQASYITGQEIVVDGGLTTSIPM</sequence>
<dbReference type="Gene3D" id="3.40.50.720">
    <property type="entry name" value="NAD(P)-binding Rossmann-like Domain"/>
    <property type="match status" value="1"/>
</dbReference>
<comment type="similarity">
    <text evidence="1">Belongs to the short-chain dehydrogenases/reductases (SDR) family.</text>
</comment>
<reference evidence="3" key="1">
    <citation type="submission" date="2021-03" db="EMBL/GenBank/DDBJ databases">
        <title>Whole genome shotgun sequence of Actinoplanes consettensis NBRC 14913.</title>
        <authorList>
            <person name="Komaki H."/>
            <person name="Tamura T."/>
        </authorList>
    </citation>
    <scope>NUCLEOTIDE SEQUENCE</scope>
    <source>
        <strain evidence="3">NBRC 14913</strain>
    </source>
</reference>
<dbReference type="PANTHER" id="PTHR42760:SF133">
    <property type="entry name" value="3-OXOACYL-[ACYL-CARRIER-PROTEIN] REDUCTASE"/>
    <property type="match status" value="1"/>
</dbReference>
<dbReference type="PRINTS" id="PR00081">
    <property type="entry name" value="GDHRDH"/>
</dbReference>
<dbReference type="Pfam" id="PF13561">
    <property type="entry name" value="adh_short_C2"/>
    <property type="match status" value="1"/>
</dbReference>
<organism evidence="3 4">
    <name type="scientific">Winogradskya consettensis</name>
    <dbReference type="NCBI Taxonomy" id="113560"/>
    <lineage>
        <taxon>Bacteria</taxon>
        <taxon>Bacillati</taxon>
        <taxon>Actinomycetota</taxon>
        <taxon>Actinomycetes</taxon>
        <taxon>Micromonosporales</taxon>
        <taxon>Micromonosporaceae</taxon>
        <taxon>Winogradskya</taxon>
    </lineage>
</organism>
<dbReference type="SUPFAM" id="SSF51735">
    <property type="entry name" value="NAD(P)-binding Rossmann-fold domains"/>
    <property type="match status" value="1"/>
</dbReference>
<evidence type="ECO:0000313" key="3">
    <source>
        <dbReference type="EMBL" id="GIM67738.1"/>
    </source>
</evidence>
<comment type="caution">
    <text evidence="3">The sequence shown here is derived from an EMBL/GenBank/DDBJ whole genome shotgun (WGS) entry which is preliminary data.</text>
</comment>
<evidence type="ECO:0000256" key="2">
    <source>
        <dbReference type="ARBA" id="ARBA00023002"/>
    </source>
</evidence>
<dbReference type="CDD" id="cd05233">
    <property type="entry name" value="SDR_c"/>
    <property type="match status" value="1"/>
</dbReference>
<dbReference type="GO" id="GO:0016616">
    <property type="term" value="F:oxidoreductase activity, acting on the CH-OH group of donors, NAD or NADP as acceptor"/>
    <property type="evidence" value="ECO:0007669"/>
    <property type="project" value="TreeGrafter"/>
</dbReference>
<evidence type="ECO:0000313" key="4">
    <source>
        <dbReference type="Proteomes" id="UP000680865"/>
    </source>
</evidence>
<dbReference type="FunFam" id="3.40.50.720:FF:000084">
    <property type="entry name" value="Short-chain dehydrogenase reductase"/>
    <property type="match status" value="1"/>
</dbReference>
<dbReference type="InterPro" id="IPR002347">
    <property type="entry name" value="SDR_fam"/>
</dbReference>
<dbReference type="PROSITE" id="PS00061">
    <property type="entry name" value="ADH_SHORT"/>
    <property type="match status" value="1"/>
</dbReference>
<keyword evidence="4" id="KW-1185">Reference proteome</keyword>
<name>A0A919S9P0_9ACTN</name>
<dbReference type="Proteomes" id="UP000680865">
    <property type="component" value="Unassembled WGS sequence"/>
</dbReference>
<keyword evidence="2" id="KW-0560">Oxidoreductase</keyword>
<dbReference type="InterPro" id="IPR020904">
    <property type="entry name" value="Sc_DH/Rdtase_CS"/>
</dbReference>
<dbReference type="NCBIfam" id="NF005559">
    <property type="entry name" value="PRK07231.1"/>
    <property type="match status" value="1"/>
</dbReference>
<gene>
    <name evidence="3" type="ORF">Aco04nite_07600</name>
</gene>
<evidence type="ECO:0000256" key="1">
    <source>
        <dbReference type="ARBA" id="ARBA00006484"/>
    </source>
</evidence>
<protein>
    <submittedName>
        <fullName evidence="3">Oxidoreductase</fullName>
    </submittedName>
</protein>
<dbReference type="InterPro" id="IPR036291">
    <property type="entry name" value="NAD(P)-bd_dom_sf"/>
</dbReference>
<dbReference type="PANTHER" id="PTHR42760">
    <property type="entry name" value="SHORT-CHAIN DEHYDROGENASES/REDUCTASES FAMILY MEMBER"/>
    <property type="match status" value="1"/>
</dbReference>
<dbReference type="AlphaFoldDB" id="A0A919S9P0"/>